<dbReference type="EMBL" id="JAYMGO010000009">
    <property type="protein sequence ID" value="KAL1268427.1"/>
    <property type="molecule type" value="Genomic_DNA"/>
</dbReference>
<feature type="non-terminal residue" evidence="2">
    <location>
        <position position="70"/>
    </location>
</feature>
<accession>A0ABR3MUX1</accession>
<gene>
    <name evidence="2" type="ORF">QQF64_033790</name>
</gene>
<sequence>PAMAVETRKESDLHAWATGLSEENGLNKESGGQTNGGSRMEYLNKATVVIDPVGYKEIKGEDIIKDVTEK</sequence>
<evidence type="ECO:0000313" key="3">
    <source>
        <dbReference type="Proteomes" id="UP001558613"/>
    </source>
</evidence>
<keyword evidence="3" id="KW-1185">Reference proteome</keyword>
<protein>
    <submittedName>
        <fullName evidence="2">Uncharacterized protein</fullName>
    </submittedName>
</protein>
<comment type="caution">
    <text evidence="2">The sequence shown here is derived from an EMBL/GenBank/DDBJ whole genome shotgun (WGS) entry which is preliminary data.</text>
</comment>
<feature type="region of interest" description="Disordered" evidence="1">
    <location>
        <begin position="1"/>
        <end position="39"/>
    </location>
</feature>
<name>A0ABR3MUX1_9TELE</name>
<feature type="non-terminal residue" evidence="2">
    <location>
        <position position="1"/>
    </location>
</feature>
<evidence type="ECO:0000313" key="2">
    <source>
        <dbReference type="EMBL" id="KAL1268427.1"/>
    </source>
</evidence>
<evidence type="ECO:0000256" key="1">
    <source>
        <dbReference type="SAM" id="MobiDB-lite"/>
    </source>
</evidence>
<feature type="compositionally biased region" description="Basic and acidic residues" evidence="1">
    <location>
        <begin position="1"/>
        <end position="13"/>
    </location>
</feature>
<proteinExistence type="predicted"/>
<organism evidence="2 3">
    <name type="scientific">Cirrhinus molitorella</name>
    <name type="common">mud carp</name>
    <dbReference type="NCBI Taxonomy" id="172907"/>
    <lineage>
        <taxon>Eukaryota</taxon>
        <taxon>Metazoa</taxon>
        <taxon>Chordata</taxon>
        <taxon>Craniata</taxon>
        <taxon>Vertebrata</taxon>
        <taxon>Euteleostomi</taxon>
        <taxon>Actinopterygii</taxon>
        <taxon>Neopterygii</taxon>
        <taxon>Teleostei</taxon>
        <taxon>Ostariophysi</taxon>
        <taxon>Cypriniformes</taxon>
        <taxon>Cyprinidae</taxon>
        <taxon>Labeoninae</taxon>
        <taxon>Labeonini</taxon>
        <taxon>Cirrhinus</taxon>
    </lineage>
</organism>
<reference evidence="2 3" key="1">
    <citation type="submission" date="2023-09" db="EMBL/GenBank/DDBJ databases">
        <authorList>
            <person name="Wang M."/>
        </authorList>
    </citation>
    <scope>NUCLEOTIDE SEQUENCE [LARGE SCALE GENOMIC DNA]</scope>
    <source>
        <strain evidence="2">GT-2023</strain>
        <tissue evidence="2">Liver</tissue>
    </source>
</reference>
<dbReference type="Proteomes" id="UP001558613">
    <property type="component" value="Unassembled WGS sequence"/>
</dbReference>